<reference evidence="5 6" key="1">
    <citation type="submission" date="2016-12" db="EMBL/GenBank/DDBJ databases">
        <title>The genomes of Aspergillus section Nigri reveals drivers in fungal speciation.</title>
        <authorList>
            <consortium name="DOE Joint Genome Institute"/>
            <person name="Vesth T.C."/>
            <person name="Nybo J."/>
            <person name="Theobald S."/>
            <person name="Brandl J."/>
            <person name="Frisvad J.C."/>
            <person name="Nielsen K.F."/>
            <person name="Lyhne E.K."/>
            <person name="Kogle M.E."/>
            <person name="Kuo A."/>
            <person name="Riley R."/>
            <person name="Clum A."/>
            <person name="Nolan M."/>
            <person name="Lipzen A."/>
            <person name="Salamov A."/>
            <person name="Henrissat B."/>
            <person name="Wiebenga A."/>
            <person name="De Vries R.P."/>
            <person name="Grigoriev I.V."/>
            <person name="Mortensen U.H."/>
            <person name="Andersen M.R."/>
            <person name="Baker S.E."/>
        </authorList>
    </citation>
    <scope>NUCLEOTIDE SEQUENCE [LARGE SCALE GENOMIC DNA]</scope>
    <source>
        <strain evidence="5 6">CBS 115572</strain>
    </source>
</reference>
<accession>A0A317VCY5</accession>
<gene>
    <name evidence="5" type="ORF">BO94DRAFT_628178</name>
</gene>
<evidence type="ECO:0000256" key="4">
    <source>
        <dbReference type="SAM" id="MobiDB-lite"/>
    </source>
</evidence>
<keyword evidence="6" id="KW-1185">Reference proteome</keyword>
<dbReference type="GO" id="GO:0005634">
    <property type="term" value="C:nucleus"/>
    <property type="evidence" value="ECO:0007669"/>
    <property type="project" value="TreeGrafter"/>
</dbReference>
<evidence type="ECO:0000313" key="6">
    <source>
        <dbReference type="Proteomes" id="UP000246702"/>
    </source>
</evidence>
<dbReference type="Proteomes" id="UP000246702">
    <property type="component" value="Unassembled WGS sequence"/>
</dbReference>
<proteinExistence type="predicted"/>
<dbReference type="InterPro" id="IPR051127">
    <property type="entry name" value="Fungal_SecMet_Regulators"/>
</dbReference>
<dbReference type="PANTHER" id="PTHR47424:SF12">
    <property type="entry name" value="TRANSCRIPTION FACTOR ASQA"/>
    <property type="match status" value="1"/>
</dbReference>
<dbReference type="EMBL" id="MSFK01000037">
    <property type="protein sequence ID" value="PWY71111.1"/>
    <property type="molecule type" value="Genomic_DNA"/>
</dbReference>
<dbReference type="GeneID" id="37119604"/>
<sequence>MPQLSQTRRVLHQEELGRATDSAACHEVDDRHLQSNSASRTFTSPTSPQRSPDEEHEENEERFADNPESGNYLTSMQEDYLLGLFWQSYHPTYRIIDEAEFREHYRSLVGVNDASIAGRWYYRRSQALLTSELESPSITTLQCHIFCVVYLCNASFQNMAHTTLALAYTVESKTCMKLGRSWSAPDLIATCQLPAHDHELARLSGSTIASYDNVTWLTYSRLVATLILSAQVVYRAFYNTCGEILAKHEGTCKPWRQRQNCSPRK</sequence>
<dbReference type="CDD" id="cd12148">
    <property type="entry name" value="fungal_TF_MHR"/>
    <property type="match status" value="1"/>
</dbReference>
<dbReference type="GO" id="GO:0000435">
    <property type="term" value="P:positive regulation of transcription from RNA polymerase II promoter by galactose"/>
    <property type="evidence" value="ECO:0007669"/>
    <property type="project" value="TreeGrafter"/>
</dbReference>
<evidence type="ECO:0000313" key="5">
    <source>
        <dbReference type="EMBL" id="PWY71111.1"/>
    </source>
</evidence>
<name>A0A317VCY5_9EURO</name>
<keyword evidence="2" id="KW-0804">Transcription</keyword>
<evidence type="ECO:0000256" key="1">
    <source>
        <dbReference type="ARBA" id="ARBA00023015"/>
    </source>
</evidence>
<dbReference type="GO" id="GO:0000978">
    <property type="term" value="F:RNA polymerase II cis-regulatory region sequence-specific DNA binding"/>
    <property type="evidence" value="ECO:0007669"/>
    <property type="project" value="TreeGrafter"/>
</dbReference>
<comment type="caution">
    <text evidence="5">The sequence shown here is derived from an EMBL/GenBank/DDBJ whole genome shotgun (WGS) entry which is preliminary data.</text>
</comment>
<evidence type="ECO:0000256" key="2">
    <source>
        <dbReference type="ARBA" id="ARBA00023163"/>
    </source>
</evidence>
<dbReference type="OrthoDB" id="2283488at2759"/>
<organism evidence="5 6">
    <name type="scientific">Aspergillus sclerotioniger CBS 115572</name>
    <dbReference type="NCBI Taxonomy" id="1450535"/>
    <lineage>
        <taxon>Eukaryota</taxon>
        <taxon>Fungi</taxon>
        <taxon>Dikarya</taxon>
        <taxon>Ascomycota</taxon>
        <taxon>Pezizomycotina</taxon>
        <taxon>Eurotiomycetes</taxon>
        <taxon>Eurotiomycetidae</taxon>
        <taxon>Eurotiales</taxon>
        <taxon>Aspergillaceae</taxon>
        <taxon>Aspergillus</taxon>
        <taxon>Aspergillus subgen. Circumdati</taxon>
    </lineage>
</organism>
<feature type="region of interest" description="Disordered" evidence="4">
    <location>
        <begin position="1"/>
        <end position="70"/>
    </location>
</feature>
<dbReference type="STRING" id="1450535.A0A317VCY5"/>
<dbReference type="RefSeq" id="XP_025462866.1">
    <property type="nucleotide sequence ID" value="XM_025617461.1"/>
</dbReference>
<protein>
    <recommendedName>
        <fullName evidence="7">Transcription factor domain-containing protein</fullName>
    </recommendedName>
</protein>
<keyword evidence="1" id="KW-0805">Transcription regulation</keyword>
<evidence type="ECO:0008006" key="7">
    <source>
        <dbReference type="Google" id="ProtNLM"/>
    </source>
</evidence>
<feature type="compositionally biased region" description="Polar residues" evidence="4">
    <location>
        <begin position="34"/>
        <end position="50"/>
    </location>
</feature>
<keyword evidence="3" id="KW-0539">Nucleus</keyword>
<dbReference type="GO" id="GO:0000981">
    <property type="term" value="F:DNA-binding transcription factor activity, RNA polymerase II-specific"/>
    <property type="evidence" value="ECO:0007669"/>
    <property type="project" value="TreeGrafter"/>
</dbReference>
<feature type="compositionally biased region" description="Basic and acidic residues" evidence="4">
    <location>
        <begin position="11"/>
        <end position="33"/>
    </location>
</feature>
<evidence type="ECO:0000256" key="3">
    <source>
        <dbReference type="ARBA" id="ARBA00023242"/>
    </source>
</evidence>
<dbReference type="AlphaFoldDB" id="A0A317VCY5"/>
<dbReference type="PANTHER" id="PTHR47424">
    <property type="entry name" value="REGULATORY PROTEIN GAL4"/>
    <property type="match status" value="1"/>
</dbReference>